<proteinExistence type="predicted"/>
<evidence type="ECO:0000313" key="3">
    <source>
        <dbReference type="Proteomes" id="UP000050535"/>
    </source>
</evidence>
<evidence type="ECO:0000313" key="2">
    <source>
        <dbReference type="EMBL" id="KPN28876.1"/>
    </source>
</evidence>
<accession>A0A0P7GJY5</accession>
<name>A0A0P7GJY5_9EURY</name>
<reference evidence="3" key="1">
    <citation type="submission" date="2013-11" db="EMBL/GenBank/DDBJ databases">
        <authorList>
            <person name="Hoang H.T."/>
            <person name="Killian M.L."/>
            <person name="Madson D.M."/>
            <person name="Arruda P.H.E."/>
            <person name="Sun D."/>
            <person name="Schwartz K.J."/>
            <person name="Yoon K."/>
        </authorList>
    </citation>
    <scope>NUCLEOTIDE SEQUENCE [LARGE SCALE GENOMIC DNA]</scope>
    <source>
        <strain evidence="3">CDK2</strain>
    </source>
</reference>
<comment type="caution">
    <text evidence="2">The sequence shown here is derived from an EMBL/GenBank/DDBJ whole genome shotgun (WGS) entry which is preliminary data.</text>
</comment>
<dbReference type="AlphaFoldDB" id="A0A0P7GJY5"/>
<keyword evidence="3" id="KW-1185">Reference proteome</keyword>
<sequence>MIDIGTLGTGGAEPAQRQQDAPTISLVRLVLWRYRWHGLGIARVDL</sequence>
<evidence type="ECO:0000256" key="1">
    <source>
        <dbReference type="SAM" id="MobiDB-lite"/>
    </source>
</evidence>
<protein>
    <submittedName>
        <fullName evidence="2">Uncharacterized protein</fullName>
    </submittedName>
</protein>
<organism evidence="2 3">
    <name type="scientific">Halolamina pelagica</name>
    <dbReference type="NCBI Taxonomy" id="699431"/>
    <lineage>
        <taxon>Archaea</taxon>
        <taxon>Methanobacteriati</taxon>
        <taxon>Methanobacteriota</taxon>
        <taxon>Stenosarchaea group</taxon>
        <taxon>Halobacteria</taxon>
        <taxon>Halobacteriales</taxon>
        <taxon>Haloferacaceae</taxon>
    </lineage>
</organism>
<feature type="region of interest" description="Disordered" evidence="1">
    <location>
        <begin position="1"/>
        <end position="20"/>
    </location>
</feature>
<gene>
    <name evidence="2" type="ORF">SY89_03528</name>
</gene>
<dbReference type="EMBL" id="LGUC01000003">
    <property type="protein sequence ID" value="KPN28876.1"/>
    <property type="molecule type" value="Genomic_DNA"/>
</dbReference>
<dbReference type="Proteomes" id="UP000050535">
    <property type="component" value="Unassembled WGS sequence"/>
</dbReference>